<evidence type="ECO:0000256" key="1">
    <source>
        <dbReference type="SAM" id="SignalP"/>
    </source>
</evidence>
<evidence type="ECO:0000313" key="2">
    <source>
        <dbReference type="EnsemblMetazoa" id="MDOA008058-PA"/>
    </source>
</evidence>
<dbReference type="VEuPathDB" id="VectorBase:MDOMA2_019682"/>
<dbReference type="VEuPathDB" id="VectorBase:MDOA008058"/>
<dbReference type="eggNOG" id="ENOG502T3Y3">
    <property type="taxonomic scope" value="Eukaryota"/>
</dbReference>
<accession>A0A1I8MSP9</accession>
<dbReference type="RefSeq" id="XP_005180923.2">
    <property type="nucleotide sequence ID" value="XM_005180866.4"/>
</dbReference>
<name>A0A1I8MSP9_MUSDO</name>
<dbReference type="EnsemblMetazoa" id="MDOA008058-RA">
    <property type="protein sequence ID" value="MDOA008058-PA"/>
    <property type="gene ID" value="MDOA008058"/>
</dbReference>
<protein>
    <submittedName>
        <fullName evidence="2">Uncharacterized protein</fullName>
    </submittedName>
</protein>
<dbReference type="OrthoDB" id="8010799at2759"/>
<dbReference type="KEGG" id="mde:101900839"/>
<reference evidence="2" key="1">
    <citation type="submission" date="2020-05" db="UniProtKB">
        <authorList>
            <consortium name="EnsemblMetazoa"/>
        </authorList>
    </citation>
    <scope>IDENTIFICATION</scope>
    <source>
        <strain evidence="2">Aabys</strain>
    </source>
</reference>
<dbReference type="Pfam" id="PF15868">
    <property type="entry name" value="MBF2"/>
    <property type="match status" value="1"/>
</dbReference>
<sequence length="146" mass="16293">MTVRFGINVFFILATITTISHAKAIVEENGKQTFLQQITGRSSFDRYTLGQEVDGARILYSYQYEQSFDSVQPEISLDYDYPSADMPVNNNVIVTQIVLYVEASDDATTQAYTTNGGIGQSSISLQIVAKNSTYLRYMVVVYGRSV</sequence>
<feature type="signal peptide" evidence="1">
    <location>
        <begin position="1"/>
        <end position="24"/>
    </location>
</feature>
<dbReference type="AlphaFoldDB" id="A0A1I8MSP9"/>
<proteinExistence type="predicted"/>
<keyword evidence="1" id="KW-0732">Signal</keyword>
<gene>
    <name evidence="2" type="primary">101900839</name>
</gene>
<dbReference type="InterPro" id="IPR031734">
    <property type="entry name" value="MBF2"/>
</dbReference>
<feature type="chain" id="PRO_5044560791" evidence="1">
    <location>
        <begin position="25"/>
        <end position="146"/>
    </location>
</feature>
<organism evidence="2">
    <name type="scientific">Musca domestica</name>
    <name type="common">House fly</name>
    <dbReference type="NCBI Taxonomy" id="7370"/>
    <lineage>
        <taxon>Eukaryota</taxon>
        <taxon>Metazoa</taxon>
        <taxon>Ecdysozoa</taxon>
        <taxon>Arthropoda</taxon>
        <taxon>Hexapoda</taxon>
        <taxon>Insecta</taxon>
        <taxon>Pterygota</taxon>
        <taxon>Neoptera</taxon>
        <taxon>Endopterygota</taxon>
        <taxon>Diptera</taxon>
        <taxon>Brachycera</taxon>
        <taxon>Muscomorpha</taxon>
        <taxon>Muscoidea</taxon>
        <taxon>Muscidae</taxon>
        <taxon>Musca</taxon>
    </lineage>
</organism>